<dbReference type="RefSeq" id="WP_190461651.1">
    <property type="nucleotide sequence ID" value="NZ_JACJPW010000003.1"/>
</dbReference>
<proteinExistence type="predicted"/>
<dbReference type="InterPro" id="IPR007367">
    <property type="entry name" value="DUF433"/>
</dbReference>
<dbReference type="AlphaFoldDB" id="A0A926VA73"/>
<protein>
    <submittedName>
        <fullName evidence="2">DUF433 domain-containing protein</fullName>
    </submittedName>
</protein>
<evidence type="ECO:0000313" key="2">
    <source>
        <dbReference type="EMBL" id="MBD2179950.1"/>
    </source>
</evidence>
<keyword evidence="3" id="KW-1185">Reference proteome</keyword>
<name>A0A926VA73_9CYAN</name>
<evidence type="ECO:0000256" key="1">
    <source>
        <dbReference type="SAM" id="MobiDB-lite"/>
    </source>
</evidence>
<dbReference type="InterPro" id="IPR036388">
    <property type="entry name" value="WH-like_DNA-bd_sf"/>
</dbReference>
<dbReference type="InterPro" id="IPR009057">
    <property type="entry name" value="Homeodomain-like_sf"/>
</dbReference>
<dbReference type="Pfam" id="PF04255">
    <property type="entry name" value="DUF433"/>
    <property type="match status" value="1"/>
</dbReference>
<gene>
    <name evidence="2" type="ORF">H6G03_02280</name>
</gene>
<sequence length="108" mass="12344">MTILFPAEPVPLEVHPDGVVRMVGTRVTLDTIVAAFNQGATAEEIVFQYPSLQLADVYATICFFLRHRPYVELYLQERQQEATEIRKLNEAKSEPQGVRDRLLARQTQ</sequence>
<dbReference type="Proteomes" id="UP000641646">
    <property type="component" value="Unassembled WGS sequence"/>
</dbReference>
<dbReference type="PANTHER" id="PTHR34849">
    <property type="entry name" value="SSL5025 PROTEIN"/>
    <property type="match status" value="1"/>
</dbReference>
<dbReference type="PANTHER" id="PTHR34849:SF1">
    <property type="entry name" value="SLR0770 PROTEIN"/>
    <property type="match status" value="1"/>
</dbReference>
<dbReference type="Gene3D" id="1.10.10.10">
    <property type="entry name" value="Winged helix-like DNA-binding domain superfamily/Winged helix DNA-binding domain"/>
    <property type="match status" value="1"/>
</dbReference>
<evidence type="ECO:0000313" key="3">
    <source>
        <dbReference type="Proteomes" id="UP000641646"/>
    </source>
</evidence>
<comment type="caution">
    <text evidence="2">The sequence shown here is derived from an EMBL/GenBank/DDBJ whole genome shotgun (WGS) entry which is preliminary data.</text>
</comment>
<reference evidence="2" key="2">
    <citation type="submission" date="2020-08" db="EMBL/GenBank/DDBJ databases">
        <authorList>
            <person name="Chen M."/>
            <person name="Teng W."/>
            <person name="Zhao L."/>
            <person name="Hu C."/>
            <person name="Zhou Y."/>
            <person name="Han B."/>
            <person name="Song L."/>
            <person name="Shu W."/>
        </authorList>
    </citation>
    <scope>NUCLEOTIDE SEQUENCE</scope>
    <source>
        <strain evidence="2">FACHB-1375</strain>
    </source>
</reference>
<accession>A0A926VA73</accession>
<reference evidence="2" key="1">
    <citation type="journal article" date="2015" name="ISME J.">
        <title>Draft Genome Sequence of Streptomyces incarnatus NRRL8089, which Produces the Nucleoside Antibiotic Sinefungin.</title>
        <authorList>
            <person name="Oshima K."/>
            <person name="Hattori M."/>
            <person name="Shimizu H."/>
            <person name="Fukuda K."/>
            <person name="Nemoto M."/>
            <person name="Inagaki K."/>
            <person name="Tamura T."/>
        </authorList>
    </citation>
    <scope>NUCLEOTIDE SEQUENCE</scope>
    <source>
        <strain evidence="2">FACHB-1375</strain>
    </source>
</reference>
<organism evidence="2 3">
    <name type="scientific">Aerosakkonema funiforme FACHB-1375</name>
    <dbReference type="NCBI Taxonomy" id="2949571"/>
    <lineage>
        <taxon>Bacteria</taxon>
        <taxon>Bacillati</taxon>
        <taxon>Cyanobacteriota</taxon>
        <taxon>Cyanophyceae</taxon>
        <taxon>Oscillatoriophycideae</taxon>
        <taxon>Aerosakkonematales</taxon>
        <taxon>Aerosakkonemataceae</taxon>
        <taxon>Aerosakkonema</taxon>
    </lineage>
</organism>
<dbReference type="SUPFAM" id="SSF46689">
    <property type="entry name" value="Homeodomain-like"/>
    <property type="match status" value="1"/>
</dbReference>
<feature type="region of interest" description="Disordered" evidence="1">
    <location>
        <begin position="86"/>
        <end position="108"/>
    </location>
</feature>
<dbReference type="EMBL" id="JACJPW010000003">
    <property type="protein sequence ID" value="MBD2179950.1"/>
    <property type="molecule type" value="Genomic_DNA"/>
</dbReference>